<sequence length="100" mass="10514">MGEAVAAVAAARARISGGDGHSGALIRLPPSLAPASSRRWRWRPSGRRWWWPGGGTRCGGDLPPLDLEGGHAAAAQRQEVVAVAAPSSQFFFDQALLSIL</sequence>
<dbReference type="HOGENOM" id="CLU_2310651_0_0_1"/>
<keyword evidence="2" id="KW-1185">Reference proteome</keyword>
<dbReference type="Proteomes" id="UP000006591">
    <property type="component" value="Chromosome 5"/>
</dbReference>
<evidence type="ECO:0000313" key="2">
    <source>
        <dbReference type="Proteomes" id="UP000006591"/>
    </source>
</evidence>
<dbReference type="EnsemblPlants" id="ONIVA05G12430.1">
    <property type="protein sequence ID" value="ONIVA05G12430.1"/>
    <property type="gene ID" value="ONIVA05G12430"/>
</dbReference>
<protein>
    <submittedName>
        <fullName evidence="1">Uncharacterized protein</fullName>
    </submittedName>
</protein>
<dbReference type="AlphaFoldDB" id="A0A0E0HCR7"/>
<name>A0A0E0HCR7_ORYNI</name>
<accession>A0A0E0HCR7</accession>
<organism evidence="1">
    <name type="scientific">Oryza nivara</name>
    <name type="common">Indian wild rice</name>
    <name type="synonym">Oryza sativa f. spontanea</name>
    <dbReference type="NCBI Taxonomy" id="4536"/>
    <lineage>
        <taxon>Eukaryota</taxon>
        <taxon>Viridiplantae</taxon>
        <taxon>Streptophyta</taxon>
        <taxon>Embryophyta</taxon>
        <taxon>Tracheophyta</taxon>
        <taxon>Spermatophyta</taxon>
        <taxon>Magnoliopsida</taxon>
        <taxon>Liliopsida</taxon>
        <taxon>Poales</taxon>
        <taxon>Poaceae</taxon>
        <taxon>BOP clade</taxon>
        <taxon>Oryzoideae</taxon>
        <taxon>Oryzeae</taxon>
        <taxon>Oryzinae</taxon>
        <taxon>Oryza</taxon>
    </lineage>
</organism>
<evidence type="ECO:0000313" key="1">
    <source>
        <dbReference type="EnsemblPlants" id="ONIVA05G12430.1"/>
    </source>
</evidence>
<reference evidence="1" key="1">
    <citation type="submission" date="2015-04" db="UniProtKB">
        <authorList>
            <consortium name="EnsemblPlants"/>
        </authorList>
    </citation>
    <scope>IDENTIFICATION</scope>
    <source>
        <strain evidence="1">SL10</strain>
    </source>
</reference>
<dbReference type="Gramene" id="ONIVA05G12430.1">
    <property type="protein sequence ID" value="ONIVA05G12430.1"/>
    <property type="gene ID" value="ONIVA05G12430"/>
</dbReference>
<reference evidence="1" key="2">
    <citation type="submission" date="2018-04" db="EMBL/GenBank/DDBJ databases">
        <title>OnivRS2 (Oryza nivara Reference Sequence Version 2).</title>
        <authorList>
            <person name="Zhang J."/>
            <person name="Kudrna D."/>
            <person name="Lee S."/>
            <person name="Talag J."/>
            <person name="Rajasekar S."/>
            <person name="Welchert J."/>
            <person name="Hsing Y.-I."/>
            <person name="Wing R.A."/>
        </authorList>
    </citation>
    <scope>NUCLEOTIDE SEQUENCE [LARGE SCALE GENOMIC DNA]</scope>
    <source>
        <strain evidence="1">SL10</strain>
    </source>
</reference>
<proteinExistence type="predicted"/>